<name>A0ABV3R2V8_9HYPH</name>
<comment type="caution">
    <text evidence="5">The sequence shown here is derived from an EMBL/GenBank/DDBJ whole genome shotgun (WGS) entry which is preliminary data.</text>
</comment>
<organism evidence="5 6">
    <name type="scientific">Mesorhizobium marinum</name>
    <dbReference type="NCBI Taxonomy" id="3228790"/>
    <lineage>
        <taxon>Bacteria</taxon>
        <taxon>Pseudomonadati</taxon>
        <taxon>Pseudomonadota</taxon>
        <taxon>Alphaproteobacteria</taxon>
        <taxon>Hyphomicrobiales</taxon>
        <taxon>Phyllobacteriaceae</taxon>
        <taxon>Mesorhizobium</taxon>
    </lineage>
</organism>
<dbReference type="InterPro" id="IPR036318">
    <property type="entry name" value="FAD-bd_PCMH-like_sf"/>
</dbReference>
<protein>
    <submittedName>
        <fullName evidence="5">Xanthine dehydrogenase family protein subunit M</fullName>
    </submittedName>
</protein>
<accession>A0ABV3R2V8</accession>
<dbReference type="InterPro" id="IPR016166">
    <property type="entry name" value="FAD-bd_PCMH"/>
</dbReference>
<keyword evidence="2" id="KW-0274">FAD</keyword>
<gene>
    <name evidence="5" type="ORF">ABUE31_16930</name>
</gene>
<dbReference type="Pfam" id="PF03450">
    <property type="entry name" value="CO_deh_flav_C"/>
    <property type="match status" value="1"/>
</dbReference>
<dbReference type="SMART" id="SM01092">
    <property type="entry name" value="CO_deh_flav_C"/>
    <property type="match status" value="1"/>
</dbReference>
<evidence type="ECO:0000256" key="3">
    <source>
        <dbReference type="ARBA" id="ARBA00023002"/>
    </source>
</evidence>
<proteinExistence type="predicted"/>
<keyword evidence="3" id="KW-0560">Oxidoreductase</keyword>
<dbReference type="Gene3D" id="3.30.465.10">
    <property type="match status" value="1"/>
</dbReference>
<dbReference type="InterPro" id="IPR005107">
    <property type="entry name" value="CO_DH_flav_C"/>
</dbReference>
<dbReference type="InterPro" id="IPR002346">
    <property type="entry name" value="Mopterin_DH_FAD-bd"/>
</dbReference>
<evidence type="ECO:0000256" key="2">
    <source>
        <dbReference type="ARBA" id="ARBA00022827"/>
    </source>
</evidence>
<dbReference type="InterPro" id="IPR016169">
    <property type="entry name" value="FAD-bd_PCMH_sub2"/>
</dbReference>
<feature type="domain" description="FAD-binding PCMH-type" evidence="4">
    <location>
        <begin position="2"/>
        <end position="177"/>
    </location>
</feature>
<dbReference type="RefSeq" id="WP_367724857.1">
    <property type="nucleotide sequence ID" value="NZ_JBFOCI010000005.1"/>
</dbReference>
<dbReference type="SUPFAM" id="SSF56176">
    <property type="entry name" value="FAD-binding/transporter-associated domain-like"/>
    <property type="match status" value="1"/>
</dbReference>
<dbReference type="InterPro" id="IPR016167">
    <property type="entry name" value="FAD-bd_PCMH_sub1"/>
</dbReference>
<dbReference type="Proteomes" id="UP001556196">
    <property type="component" value="Unassembled WGS sequence"/>
</dbReference>
<dbReference type="PANTHER" id="PTHR42659:SF2">
    <property type="entry name" value="XANTHINE DEHYDROGENASE SUBUNIT C-RELATED"/>
    <property type="match status" value="1"/>
</dbReference>
<evidence type="ECO:0000256" key="1">
    <source>
        <dbReference type="ARBA" id="ARBA00022630"/>
    </source>
</evidence>
<dbReference type="InterPro" id="IPR051312">
    <property type="entry name" value="Diverse_Substr_Oxidored"/>
</dbReference>
<dbReference type="Gene3D" id="3.30.43.10">
    <property type="entry name" value="Uridine Diphospho-n-acetylenolpyruvylglucosamine Reductase, domain 2"/>
    <property type="match status" value="1"/>
</dbReference>
<dbReference type="Gene3D" id="3.30.390.50">
    <property type="entry name" value="CO dehydrogenase flavoprotein, C-terminal domain"/>
    <property type="match status" value="1"/>
</dbReference>
<dbReference type="PROSITE" id="PS51387">
    <property type="entry name" value="FAD_PCMH"/>
    <property type="match status" value="1"/>
</dbReference>
<evidence type="ECO:0000259" key="4">
    <source>
        <dbReference type="PROSITE" id="PS51387"/>
    </source>
</evidence>
<dbReference type="EMBL" id="JBFOCI010000005">
    <property type="protein sequence ID" value="MEW9807676.1"/>
    <property type="molecule type" value="Genomic_DNA"/>
</dbReference>
<sequence>MPATSAITLVMPEAVDDAVAALAEFGPDGAPLAGGTWIMRAPIRGEARRSAYVGLGRIAALQAVDLDDDEIRIGAGVTHVGLVAALSDVPQCRGLVTAAAKAANPAVRQMATIGGNLAAWEFPASDLTPALLSLEAAVELRSPGGTERVSLERFLLRRRAVEPGILVSRVVIPRRPLTTGHARLPLRKAGDYPVAIVSAAASMDGHGKVDDIRLAVGSVEASARRWPGLERALLGARLDPASAQELARERSGDFAGRDSVEAPAWYRVQVLPALVRRAVEAVLASPR</sequence>
<evidence type="ECO:0000313" key="6">
    <source>
        <dbReference type="Proteomes" id="UP001556196"/>
    </source>
</evidence>
<dbReference type="InterPro" id="IPR036683">
    <property type="entry name" value="CO_DH_flav_C_dom_sf"/>
</dbReference>
<dbReference type="PANTHER" id="PTHR42659">
    <property type="entry name" value="XANTHINE DEHYDROGENASE SUBUNIT C-RELATED"/>
    <property type="match status" value="1"/>
</dbReference>
<dbReference type="SUPFAM" id="SSF55447">
    <property type="entry name" value="CO dehydrogenase flavoprotein C-terminal domain-like"/>
    <property type="match status" value="1"/>
</dbReference>
<evidence type="ECO:0000313" key="5">
    <source>
        <dbReference type="EMBL" id="MEW9807676.1"/>
    </source>
</evidence>
<reference evidence="5 6" key="1">
    <citation type="submission" date="2024-06" db="EMBL/GenBank/DDBJ databases">
        <authorList>
            <person name="Tuo L."/>
        </authorList>
    </citation>
    <scope>NUCLEOTIDE SEQUENCE [LARGE SCALE GENOMIC DNA]</scope>
    <source>
        <strain evidence="5 6">ZMM04-5</strain>
    </source>
</reference>
<keyword evidence="1" id="KW-0285">Flavoprotein</keyword>
<keyword evidence="6" id="KW-1185">Reference proteome</keyword>
<dbReference type="Pfam" id="PF00941">
    <property type="entry name" value="FAD_binding_5"/>
    <property type="match status" value="1"/>
</dbReference>